<dbReference type="PANTHER" id="PTHR32022:SF10">
    <property type="entry name" value="D-GLUTAMATE CYCLASE, MITOCHONDRIAL"/>
    <property type="match status" value="1"/>
</dbReference>
<dbReference type="Gene3D" id="3.40.1640.10">
    <property type="entry name" value="PSTPO5379-like"/>
    <property type="match status" value="1"/>
</dbReference>
<dbReference type="Pfam" id="PF07286">
    <property type="entry name" value="D-Glu_cyclase"/>
    <property type="match status" value="1"/>
</dbReference>
<dbReference type="RefSeq" id="XP_046058569.1">
    <property type="nucleotide sequence ID" value="XM_046208183.1"/>
</dbReference>
<dbReference type="OrthoDB" id="10262538at2759"/>
<comment type="similarity">
    <text evidence="1">Belongs to the D-glutamate cyclase family.</text>
</comment>
<reference evidence="3" key="1">
    <citation type="journal article" date="2021" name="Open Biol.">
        <title>Shared evolutionary footprints suggest mitochondrial oxidative damage underlies multiple complex I losses in fungi.</title>
        <authorList>
            <person name="Schikora-Tamarit M.A."/>
            <person name="Marcet-Houben M."/>
            <person name="Nosek J."/>
            <person name="Gabaldon T."/>
        </authorList>
    </citation>
    <scope>NUCLEOTIDE SEQUENCE</scope>
    <source>
        <strain evidence="3">CBS6075</strain>
    </source>
</reference>
<gene>
    <name evidence="3" type="ORF">OGAPHI_006852</name>
</gene>
<dbReference type="AlphaFoldDB" id="A0A9P8T114"/>
<dbReference type="Gene3D" id="3.30.2040.10">
    <property type="entry name" value="PSTPO5379-like domain"/>
    <property type="match status" value="1"/>
</dbReference>
<evidence type="ECO:0000256" key="2">
    <source>
        <dbReference type="ARBA" id="ARBA00023239"/>
    </source>
</evidence>
<name>A0A9P8T114_9ASCO</name>
<dbReference type="GO" id="GO:0006536">
    <property type="term" value="P:glutamate metabolic process"/>
    <property type="evidence" value="ECO:0007669"/>
    <property type="project" value="TreeGrafter"/>
</dbReference>
<dbReference type="PANTHER" id="PTHR32022">
    <property type="entry name" value="D-GLUTAMATE CYCLASE, MITOCHONDRIAL"/>
    <property type="match status" value="1"/>
</dbReference>
<proteinExistence type="inferred from homology"/>
<evidence type="ECO:0000256" key="1">
    <source>
        <dbReference type="ARBA" id="ARBA00007896"/>
    </source>
</evidence>
<sequence length="274" mass="30680">MTTYSTTSPEEFRLLCRKGEFTGDTAGACAEYAQANLIVLPKKYANDFVSLCYRNSAPCPLLCRTPAGNPKKVNSTKFFKSTEVDLSTDFPSYCVYEKGILKETTTSISSIWSENHVGFLIGCSYSFENDLARNGLIPRHQTLNRGVPVYKTSKYLDPAGIFSKCTYVVSMRPYKKSELEKVRSITRKFEETHGEPVDWGYDGAERLGIRDLMHPDFGDRPEIHEDEIPVFWGCGVTPQLCVMQMGDAIEGTVMSHKTGSMLVMDITGDNIKNL</sequence>
<evidence type="ECO:0000313" key="4">
    <source>
        <dbReference type="Proteomes" id="UP000769157"/>
    </source>
</evidence>
<evidence type="ECO:0000313" key="3">
    <source>
        <dbReference type="EMBL" id="KAH3661445.1"/>
    </source>
</evidence>
<dbReference type="GO" id="GO:0047820">
    <property type="term" value="F:D-glutamate cyclase activity"/>
    <property type="evidence" value="ECO:0007669"/>
    <property type="project" value="TreeGrafter"/>
</dbReference>
<comment type="caution">
    <text evidence="3">The sequence shown here is derived from an EMBL/GenBank/DDBJ whole genome shotgun (WGS) entry which is preliminary data.</text>
</comment>
<dbReference type="GeneID" id="70238816"/>
<dbReference type="SUPFAM" id="SSF160920">
    <property type="entry name" value="PSTPO5379-like"/>
    <property type="match status" value="1"/>
</dbReference>
<dbReference type="EMBL" id="JAEUBE010000487">
    <property type="protein sequence ID" value="KAH3661445.1"/>
    <property type="molecule type" value="Genomic_DNA"/>
</dbReference>
<dbReference type="Proteomes" id="UP000769157">
    <property type="component" value="Unassembled WGS sequence"/>
</dbReference>
<protein>
    <submittedName>
        <fullName evidence="3">Uncharacterized protein</fullName>
    </submittedName>
</protein>
<dbReference type="FunFam" id="3.30.2040.10:FF:000001">
    <property type="entry name" value="D-glutamate cyclase, mitochondrial"/>
    <property type="match status" value="1"/>
</dbReference>
<reference evidence="3" key="2">
    <citation type="submission" date="2021-01" db="EMBL/GenBank/DDBJ databases">
        <authorList>
            <person name="Schikora-Tamarit M.A."/>
        </authorList>
    </citation>
    <scope>NUCLEOTIDE SEQUENCE</scope>
    <source>
        <strain evidence="3">CBS6075</strain>
    </source>
</reference>
<keyword evidence="2" id="KW-0456">Lyase</keyword>
<accession>A0A9P8T114</accession>
<dbReference type="InterPro" id="IPR009906">
    <property type="entry name" value="D-Glu_cyclase"/>
</dbReference>
<organism evidence="3 4">
    <name type="scientific">Ogataea philodendri</name>
    <dbReference type="NCBI Taxonomy" id="1378263"/>
    <lineage>
        <taxon>Eukaryota</taxon>
        <taxon>Fungi</taxon>
        <taxon>Dikarya</taxon>
        <taxon>Ascomycota</taxon>
        <taxon>Saccharomycotina</taxon>
        <taxon>Pichiomycetes</taxon>
        <taxon>Pichiales</taxon>
        <taxon>Pichiaceae</taxon>
        <taxon>Ogataea</taxon>
    </lineage>
</organism>
<dbReference type="InterPro" id="IPR038021">
    <property type="entry name" value="Putative_hydro-lyase"/>
</dbReference>
<keyword evidence="4" id="KW-1185">Reference proteome</keyword>